<dbReference type="Gene3D" id="3.40.50.2000">
    <property type="entry name" value="Glycogen Phosphorylase B"/>
    <property type="match status" value="2"/>
</dbReference>
<proteinExistence type="predicted"/>
<organism evidence="5">
    <name type="scientific">Sheuella amnicola</name>
    <dbReference type="NCBI Taxonomy" id="2707330"/>
    <lineage>
        <taxon>Bacteria</taxon>
        <taxon>Pseudomonadati</taxon>
        <taxon>Pseudomonadota</taxon>
        <taxon>Betaproteobacteria</taxon>
        <taxon>Burkholderiales</taxon>
        <taxon>Alcaligenaceae</taxon>
        <taxon>Sheuella</taxon>
    </lineage>
</organism>
<feature type="domain" description="Glycosyl transferase family 1" evidence="3">
    <location>
        <begin position="184"/>
        <end position="339"/>
    </location>
</feature>
<dbReference type="AlphaFoldDB" id="A0A6B2QZG0"/>
<dbReference type="GO" id="GO:0016757">
    <property type="term" value="F:glycosyltransferase activity"/>
    <property type="evidence" value="ECO:0007669"/>
    <property type="project" value="UniProtKB-KW"/>
</dbReference>
<dbReference type="SUPFAM" id="SSF53756">
    <property type="entry name" value="UDP-Glycosyltransferase/glycogen phosphorylase"/>
    <property type="match status" value="1"/>
</dbReference>
<comment type="caution">
    <text evidence="5">The sequence shown here is derived from an EMBL/GenBank/DDBJ whole genome shotgun (WGS) entry which is preliminary data.</text>
</comment>
<evidence type="ECO:0000259" key="3">
    <source>
        <dbReference type="Pfam" id="PF00534"/>
    </source>
</evidence>
<dbReference type="EMBL" id="JAAGRN010000008">
    <property type="protein sequence ID" value="NDY83900.1"/>
    <property type="molecule type" value="Genomic_DNA"/>
</dbReference>
<evidence type="ECO:0000313" key="5">
    <source>
        <dbReference type="EMBL" id="NDY83900.1"/>
    </source>
</evidence>
<keyword evidence="1" id="KW-0328">Glycosyltransferase</keyword>
<evidence type="ECO:0000256" key="1">
    <source>
        <dbReference type="ARBA" id="ARBA00022676"/>
    </source>
</evidence>
<accession>A0A6B2QZG0</accession>
<keyword evidence="2 5" id="KW-0808">Transferase</keyword>
<reference evidence="5" key="1">
    <citation type="submission" date="2020-02" db="EMBL/GenBank/DDBJ databases">
        <authorList>
            <person name="Chen W.-M."/>
        </authorList>
    </citation>
    <scope>NUCLEOTIDE SEQUENCE</scope>
    <source>
        <strain evidence="5">NBD-18</strain>
    </source>
</reference>
<gene>
    <name evidence="5" type="ORF">G3I67_11730</name>
</gene>
<sequence>MRIAFLVDRFGRKFGGAEAYGVNLFEILSARHDVTVIAHEFDHDLPVKEELIKYRSFWPSWIRVWHFARQAKKLTKSGYDIVHSHMYGGAGDIHVIHVAPIRYRRLFGRSLLKRLWVWCQPSNIAYLLLEAAAVRPKPGRHVVAVSPWLRDRLVDAYGTGLPLVVIPPGANPVDFSPDVREHVRHRLGWAPTDIGCLLVARNPLRKGFAAVLDAMALLPVSFRLAVVGAEPDVHDYLDAHHPELADRISLIPPTSNVSEYYQAADVYVHPTLLDSFGMAPLEAMAHGLPVVVSGPKHCGFGQYVTHMHDAWVLQDPEDPGEIAKGLYELGLSTETREHLLRHSALLVQSLSWHVVAEKYETLYADTLRFKSSP</sequence>
<dbReference type="PANTHER" id="PTHR12526">
    <property type="entry name" value="GLYCOSYLTRANSFERASE"/>
    <property type="match status" value="1"/>
</dbReference>
<dbReference type="PANTHER" id="PTHR12526:SF510">
    <property type="entry name" value="D-INOSITOL 3-PHOSPHATE GLYCOSYLTRANSFERASE"/>
    <property type="match status" value="1"/>
</dbReference>
<dbReference type="Pfam" id="PF13439">
    <property type="entry name" value="Glyco_transf_4"/>
    <property type="match status" value="1"/>
</dbReference>
<dbReference type="Pfam" id="PF00534">
    <property type="entry name" value="Glycos_transf_1"/>
    <property type="match status" value="1"/>
</dbReference>
<dbReference type="RefSeq" id="WP_163655799.1">
    <property type="nucleotide sequence ID" value="NZ_JAAGRN010000008.1"/>
</dbReference>
<feature type="domain" description="Glycosyltransferase subfamily 4-like N-terminal" evidence="4">
    <location>
        <begin position="14"/>
        <end position="171"/>
    </location>
</feature>
<protein>
    <submittedName>
        <fullName evidence="5">Glycosyltransferase family 4 protein</fullName>
    </submittedName>
</protein>
<evidence type="ECO:0000259" key="4">
    <source>
        <dbReference type="Pfam" id="PF13439"/>
    </source>
</evidence>
<evidence type="ECO:0000256" key="2">
    <source>
        <dbReference type="ARBA" id="ARBA00022679"/>
    </source>
</evidence>
<name>A0A6B2QZG0_9BURK</name>
<dbReference type="InterPro" id="IPR028098">
    <property type="entry name" value="Glyco_trans_4-like_N"/>
</dbReference>
<dbReference type="InterPro" id="IPR001296">
    <property type="entry name" value="Glyco_trans_1"/>
</dbReference>
<dbReference type="CDD" id="cd03801">
    <property type="entry name" value="GT4_PimA-like"/>
    <property type="match status" value="1"/>
</dbReference>